<name>E5YB86_BILW3</name>
<organism evidence="1 2">
    <name type="scientific">Bilophila wadsworthia (strain 3_1_6)</name>
    <dbReference type="NCBI Taxonomy" id="563192"/>
    <lineage>
        <taxon>Bacteria</taxon>
        <taxon>Pseudomonadati</taxon>
        <taxon>Thermodesulfobacteriota</taxon>
        <taxon>Desulfovibrionia</taxon>
        <taxon>Desulfovibrionales</taxon>
        <taxon>Desulfovibrionaceae</taxon>
        <taxon>Bilophila</taxon>
    </lineage>
</organism>
<dbReference type="HOGENOM" id="CLU_1966289_0_0_7"/>
<dbReference type="STRING" id="563192.HMPREF0179_03459"/>
<comment type="caution">
    <text evidence="1">The sequence shown here is derived from an EMBL/GenBank/DDBJ whole genome shotgun (WGS) entry which is preliminary data.</text>
</comment>
<gene>
    <name evidence="1" type="ORF">HMPREF0179_03459</name>
</gene>
<reference evidence="1 2" key="2">
    <citation type="submission" date="2013-04" db="EMBL/GenBank/DDBJ databases">
        <title>The Genome Sequence of Bilophila wadsworthia 3_1_6.</title>
        <authorList>
            <consortium name="The Broad Institute Genomics Platform"/>
            <person name="Earl A."/>
            <person name="Ward D."/>
            <person name="Feldgarden M."/>
            <person name="Gevers D."/>
            <person name="Sibley C."/>
            <person name="Strauss J."/>
            <person name="Allen-Vercoe E."/>
            <person name="Walker B."/>
            <person name="Young S."/>
            <person name="Zeng Q."/>
            <person name="Gargeya S."/>
            <person name="Fitzgerald M."/>
            <person name="Haas B."/>
            <person name="Abouelleil A."/>
            <person name="Allen A.W."/>
            <person name="Alvarado L."/>
            <person name="Arachchi H.M."/>
            <person name="Berlin A.M."/>
            <person name="Chapman S.B."/>
            <person name="Gainer-Dewar J."/>
            <person name="Goldberg J."/>
            <person name="Griggs A."/>
            <person name="Gujja S."/>
            <person name="Hansen M."/>
            <person name="Howarth C."/>
            <person name="Imamovic A."/>
            <person name="Ireland A."/>
            <person name="Larimer J."/>
            <person name="McCowan C."/>
            <person name="Murphy C."/>
            <person name="Pearson M."/>
            <person name="Poon T.W."/>
            <person name="Priest M."/>
            <person name="Roberts A."/>
            <person name="Saif S."/>
            <person name="Shea T."/>
            <person name="Sisk P."/>
            <person name="Sykes S."/>
            <person name="Wortman J."/>
            <person name="Nusbaum C."/>
            <person name="Birren B."/>
        </authorList>
    </citation>
    <scope>NUCLEOTIDE SEQUENCE [LARGE SCALE GENOMIC DNA]</scope>
    <source>
        <strain evidence="1 2">3_1_6</strain>
    </source>
</reference>
<protein>
    <submittedName>
        <fullName evidence="1">Uncharacterized protein</fullName>
    </submittedName>
</protein>
<dbReference type="RefSeq" id="WP_005030318.1">
    <property type="nucleotide sequence ID" value="NZ_KE150238.1"/>
</dbReference>
<dbReference type="AlphaFoldDB" id="E5YB86"/>
<sequence>MATVTKEQRTYAVSRIREAGMKKVGIYKERSCLLREERKLTDADKRELVYAGVVPLRPDLSTYDIRNCFDFSAFENKTEYDEEKLRAFSEKTEKEIAKAIDAIMLGDAADIMKVIADFEKKMNGNNK</sequence>
<dbReference type="GeneID" id="78085006"/>
<dbReference type="EMBL" id="ADCP02000001">
    <property type="protein sequence ID" value="EFV42782.1"/>
    <property type="molecule type" value="Genomic_DNA"/>
</dbReference>
<evidence type="ECO:0000313" key="2">
    <source>
        <dbReference type="Proteomes" id="UP000006034"/>
    </source>
</evidence>
<evidence type="ECO:0000313" key="1">
    <source>
        <dbReference type="EMBL" id="EFV42782.1"/>
    </source>
</evidence>
<proteinExistence type="predicted"/>
<dbReference type="Proteomes" id="UP000006034">
    <property type="component" value="Unassembled WGS sequence"/>
</dbReference>
<reference evidence="1 2" key="1">
    <citation type="submission" date="2010-10" db="EMBL/GenBank/DDBJ databases">
        <authorList>
            <consortium name="The Broad Institute Genome Sequencing Platform"/>
            <person name="Ward D."/>
            <person name="Earl A."/>
            <person name="Feldgarden M."/>
            <person name="Young S.K."/>
            <person name="Gargeya S."/>
            <person name="Zeng Q."/>
            <person name="Alvarado L."/>
            <person name="Berlin A."/>
            <person name="Bochicchio J."/>
            <person name="Chapman S.B."/>
            <person name="Chen Z."/>
            <person name="Freedman E."/>
            <person name="Gellesch M."/>
            <person name="Goldberg J."/>
            <person name="Griggs A."/>
            <person name="Gujja S."/>
            <person name="Heilman E."/>
            <person name="Heiman D."/>
            <person name="Howarth C."/>
            <person name="Mehta T."/>
            <person name="Neiman D."/>
            <person name="Pearson M."/>
            <person name="Roberts A."/>
            <person name="Saif S."/>
            <person name="Shea T."/>
            <person name="Shenoy N."/>
            <person name="Sisk P."/>
            <person name="Stolte C."/>
            <person name="Sykes S."/>
            <person name="White J."/>
            <person name="Yandava C."/>
            <person name="Allen-Vercoe E."/>
            <person name="Sibley C."/>
            <person name="Ambrose C.E."/>
            <person name="Strauss J."/>
            <person name="Daigneault M."/>
            <person name="Haas B."/>
            <person name="Nusbaum C."/>
            <person name="Birren B."/>
        </authorList>
    </citation>
    <scope>NUCLEOTIDE SEQUENCE [LARGE SCALE GENOMIC DNA]</scope>
    <source>
        <strain evidence="1 2">3_1_6</strain>
    </source>
</reference>
<accession>E5YB86</accession>
<keyword evidence="2" id="KW-1185">Reference proteome</keyword>